<dbReference type="InterPro" id="IPR002060">
    <property type="entry name" value="Squ/phyt_synthse"/>
</dbReference>
<gene>
    <name evidence="1" type="ORF">VSX56_12635</name>
</gene>
<accession>A0ABV1SIA1</accession>
<dbReference type="RefSeq" id="WP_350937551.1">
    <property type="nucleotide sequence ID" value="NZ_JAYWLC010000009.1"/>
</dbReference>
<dbReference type="InterPro" id="IPR008949">
    <property type="entry name" value="Isoprenoid_synthase_dom_sf"/>
</dbReference>
<sequence length="252" mass="27592">MKGGLTEAEAHCAKLVEEGDPERFRALMATPAADRRRLWPLYAVNLELARAPWASKEPMIAEMRVQWWVDVLEALRDDGSLPPSEIGPALAGLRPVAGYLVALAETRRRDCWPEEFADGEALWAYLDGTSGALYCAAAQLIGASDAEVAMRPHAQAAGLAAYLRAVPEIVRRGRHPLPDGRPEAVAALAAEGLMRLDAGSLSRLGRRALLPAWESRAILSDILQDPESVSQDFPIKNRLKRQFSFLFAAMRA</sequence>
<reference evidence="1 2" key="1">
    <citation type="submission" date="2024-01" db="EMBL/GenBank/DDBJ databases">
        <authorList>
            <person name="Deng Y."/>
            <person name="Su J."/>
        </authorList>
    </citation>
    <scope>NUCLEOTIDE SEQUENCE [LARGE SCALE GENOMIC DNA]</scope>
    <source>
        <strain evidence="1 2">CPCC 100088</strain>
    </source>
</reference>
<dbReference type="Gene3D" id="1.10.600.10">
    <property type="entry name" value="Farnesyl Diphosphate Synthase"/>
    <property type="match status" value="1"/>
</dbReference>
<protein>
    <submittedName>
        <fullName evidence="1">Squalene/phytoene synthase family protein</fullName>
    </submittedName>
</protein>
<evidence type="ECO:0000313" key="1">
    <source>
        <dbReference type="EMBL" id="MER5172620.1"/>
    </source>
</evidence>
<dbReference type="Proteomes" id="UP001438953">
    <property type="component" value="Unassembled WGS sequence"/>
</dbReference>
<name>A0ABV1SIA1_9RHOB</name>
<reference evidence="1 2" key="2">
    <citation type="submission" date="2024-06" db="EMBL/GenBank/DDBJ databases">
        <title>Thioclava kandeliae sp. nov. from a rhizosphere soil sample of Kandelia candel in a mangrove.</title>
        <authorList>
            <person name="Mu T."/>
        </authorList>
    </citation>
    <scope>NUCLEOTIDE SEQUENCE [LARGE SCALE GENOMIC DNA]</scope>
    <source>
        <strain evidence="1 2">CPCC 100088</strain>
    </source>
</reference>
<dbReference type="Pfam" id="PF00494">
    <property type="entry name" value="SQS_PSY"/>
    <property type="match status" value="1"/>
</dbReference>
<organism evidence="1 2">
    <name type="scientific">Thioclava kandeliae</name>
    <dbReference type="NCBI Taxonomy" id="3070818"/>
    <lineage>
        <taxon>Bacteria</taxon>
        <taxon>Pseudomonadati</taxon>
        <taxon>Pseudomonadota</taxon>
        <taxon>Alphaproteobacteria</taxon>
        <taxon>Rhodobacterales</taxon>
        <taxon>Paracoccaceae</taxon>
        <taxon>Thioclava</taxon>
    </lineage>
</organism>
<keyword evidence="2" id="KW-1185">Reference proteome</keyword>
<proteinExistence type="predicted"/>
<comment type="caution">
    <text evidence="1">The sequence shown here is derived from an EMBL/GenBank/DDBJ whole genome shotgun (WGS) entry which is preliminary data.</text>
</comment>
<evidence type="ECO:0000313" key="2">
    <source>
        <dbReference type="Proteomes" id="UP001438953"/>
    </source>
</evidence>
<dbReference type="EMBL" id="JAYWLC010000009">
    <property type="protein sequence ID" value="MER5172620.1"/>
    <property type="molecule type" value="Genomic_DNA"/>
</dbReference>
<dbReference type="SUPFAM" id="SSF48576">
    <property type="entry name" value="Terpenoid synthases"/>
    <property type="match status" value="1"/>
</dbReference>